<feature type="transmembrane region" description="Helical" evidence="1">
    <location>
        <begin position="203"/>
        <end position="223"/>
    </location>
</feature>
<proteinExistence type="predicted"/>
<comment type="caution">
    <text evidence="2">The sequence shown here is derived from an EMBL/GenBank/DDBJ whole genome shotgun (WGS) entry which is preliminary data.</text>
</comment>
<gene>
    <name evidence="2" type="ORF">Cflav_PD6162</name>
</gene>
<dbReference type="EMBL" id="ABOX02000044">
    <property type="protein sequence ID" value="EEF58419.1"/>
    <property type="molecule type" value="Genomic_DNA"/>
</dbReference>
<name>B9XP63_PEDPL</name>
<dbReference type="STRING" id="320771.Cflav_PD6162"/>
<dbReference type="AlphaFoldDB" id="B9XP63"/>
<dbReference type="RefSeq" id="WP_007417599.1">
    <property type="nucleotide sequence ID" value="NZ_ABOX02000044.1"/>
</dbReference>
<keyword evidence="1" id="KW-1133">Transmembrane helix</keyword>
<dbReference type="Proteomes" id="UP000003688">
    <property type="component" value="Unassembled WGS sequence"/>
</dbReference>
<reference evidence="2 3" key="1">
    <citation type="journal article" date="2011" name="J. Bacteriol.">
        <title>Genome sequence of 'Pedosphaera parvula' Ellin514, an aerobic Verrucomicrobial isolate from pasture soil.</title>
        <authorList>
            <person name="Kant R."/>
            <person name="van Passel M.W."/>
            <person name="Sangwan P."/>
            <person name="Palva A."/>
            <person name="Lucas S."/>
            <person name="Copeland A."/>
            <person name="Lapidus A."/>
            <person name="Glavina Del Rio T."/>
            <person name="Dalin E."/>
            <person name="Tice H."/>
            <person name="Bruce D."/>
            <person name="Goodwin L."/>
            <person name="Pitluck S."/>
            <person name="Chertkov O."/>
            <person name="Larimer F.W."/>
            <person name="Land M.L."/>
            <person name="Hauser L."/>
            <person name="Brettin T.S."/>
            <person name="Detter J.C."/>
            <person name="Han S."/>
            <person name="de Vos W.M."/>
            <person name="Janssen P.H."/>
            <person name="Smidt H."/>
        </authorList>
    </citation>
    <scope>NUCLEOTIDE SEQUENCE [LARGE SCALE GENOMIC DNA]</scope>
    <source>
        <strain evidence="2 3">Ellin514</strain>
    </source>
</reference>
<accession>B9XP63</accession>
<protein>
    <submittedName>
        <fullName evidence="2">Uncharacterized protein</fullName>
    </submittedName>
</protein>
<keyword evidence="1" id="KW-0812">Transmembrane</keyword>
<evidence type="ECO:0000313" key="3">
    <source>
        <dbReference type="Proteomes" id="UP000003688"/>
    </source>
</evidence>
<keyword evidence="3" id="KW-1185">Reference proteome</keyword>
<feature type="transmembrane region" description="Helical" evidence="1">
    <location>
        <begin position="174"/>
        <end position="197"/>
    </location>
</feature>
<evidence type="ECO:0000256" key="1">
    <source>
        <dbReference type="SAM" id="Phobius"/>
    </source>
</evidence>
<evidence type="ECO:0000313" key="2">
    <source>
        <dbReference type="EMBL" id="EEF58419.1"/>
    </source>
</evidence>
<sequence length="235" mass="26748">MSDTLIEDKEKLEEDFLVFLHESNYPEDSVFRGPSFHLDEATKRRLGLPKLFSTNRLDDESYPCYADLAILDLETQEYAALIEFRARLDEQVESEMAEFFRAILECLEVKPPVFLVVPQSSAAFRIYQLRENGIWQEVPRRSFPHYATLVAGHAAEKSMTREVRLEKALNRFTTTCYIVAGIIALITISSIGGLSALTPSQMFLLFLVALLAVAPHAIGFKLSTNKNKPRILKFR</sequence>
<organism evidence="2 3">
    <name type="scientific">Pedosphaera parvula (strain Ellin514)</name>
    <dbReference type="NCBI Taxonomy" id="320771"/>
    <lineage>
        <taxon>Bacteria</taxon>
        <taxon>Pseudomonadati</taxon>
        <taxon>Verrucomicrobiota</taxon>
        <taxon>Pedosphaerae</taxon>
        <taxon>Pedosphaerales</taxon>
        <taxon>Pedosphaeraceae</taxon>
        <taxon>Pedosphaera</taxon>
    </lineage>
</organism>
<keyword evidence="1" id="KW-0472">Membrane</keyword>